<reference evidence="11 12" key="1">
    <citation type="submission" date="2014-02" db="EMBL/GenBank/DDBJ databases">
        <title>Transposable element dynamics among asymbiotic and ectomycorrhizal Amanita fungi.</title>
        <authorList>
            <consortium name="DOE Joint Genome Institute"/>
            <person name="Hess J."/>
            <person name="Skrede I."/>
            <person name="Wolfe B."/>
            <person name="LaButti K."/>
            <person name="Ohm R.A."/>
            <person name="Grigoriev I.V."/>
            <person name="Pringle A."/>
        </authorList>
    </citation>
    <scope>NUCLEOTIDE SEQUENCE [LARGE SCALE GENOMIC DNA]</scope>
    <source>
        <strain evidence="11 12">SKay4041</strain>
    </source>
</reference>
<sequence>PDRPVTYNQGQLCPSWFDTYHLPPLSDDDDHQTLLQSVESINTIIQSRISAGMPPQRIFLFGFSQGAALSLTVALTSPHTLGGIAVLSGWVPHCIRPHLDLQQKLHMKDIPILWCHGDLDVEIPKEYGEESIDFLINTLGLERGQMEYRVYRGLDHNIVQEEIKDLEEWLRKLLV</sequence>
<accession>A0A2A9NRB8</accession>
<evidence type="ECO:0000256" key="2">
    <source>
        <dbReference type="ARBA" id="ARBA00012423"/>
    </source>
</evidence>
<dbReference type="InterPro" id="IPR050565">
    <property type="entry name" value="LYPA1-2/EST-like"/>
</dbReference>
<evidence type="ECO:0000256" key="5">
    <source>
        <dbReference type="ARBA" id="ARBA00022801"/>
    </source>
</evidence>
<keyword evidence="5" id="KW-0378">Hydrolase</keyword>
<proteinExistence type="inferred from homology"/>
<dbReference type="SUPFAM" id="SSF53474">
    <property type="entry name" value="alpha/beta-Hydrolases"/>
    <property type="match status" value="1"/>
</dbReference>
<keyword evidence="12" id="KW-1185">Reference proteome</keyword>
<dbReference type="AlphaFoldDB" id="A0A2A9NRB8"/>
<comment type="function">
    <text evidence="7">Hydrolyzes fatty acids from S-acylated cysteine residues in proteins with a strong preference for palmitoylated G-alpha proteins over other acyl substrates. Mediates the deacylation of G-alpha proteins such as GPA1 in vivo, but has weak or no activity toward palmitoylated Ras proteins. Has weak lysophospholipase activity in vitro; however such activity may not exist in vivo.</text>
</comment>
<keyword evidence="4" id="KW-0719">Serine esterase</keyword>
<evidence type="ECO:0000256" key="6">
    <source>
        <dbReference type="ARBA" id="ARBA00022832"/>
    </source>
</evidence>
<evidence type="ECO:0000256" key="3">
    <source>
        <dbReference type="ARBA" id="ARBA00014923"/>
    </source>
</evidence>
<name>A0A2A9NRB8_9AGAR</name>
<evidence type="ECO:0000313" key="12">
    <source>
        <dbReference type="Proteomes" id="UP000242287"/>
    </source>
</evidence>
<evidence type="ECO:0000256" key="1">
    <source>
        <dbReference type="ARBA" id="ARBA00006499"/>
    </source>
</evidence>
<dbReference type="InterPro" id="IPR029058">
    <property type="entry name" value="AB_hydrolase_fold"/>
</dbReference>
<dbReference type="Gene3D" id="3.40.50.1820">
    <property type="entry name" value="alpha/beta hydrolase"/>
    <property type="match status" value="1"/>
</dbReference>
<keyword evidence="6" id="KW-0276">Fatty acid metabolism</keyword>
<organism evidence="11 12">
    <name type="scientific">Amanita thiersii Skay4041</name>
    <dbReference type="NCBI Taxonomy" id="703135"/>
    <lineage>
        <taxon>Eukaryota</taxon>
        <taxon>Fungi</taxon>
        <taxon>Dikarya</taxon>
        <taxon>Basidiomycota</taxon>
        <taxon>Agaricomycotina</taxon>
        <taxon>Agaricomycetes</taxon>
        <taxon>Agaricomycetidae</taxon>
        <taxon>Agaricales</taxon>
        <taxon>Pluteineae</taxon>
        <taxon>Amanitaceae</taxon>
        <taxon>Amanita</taxon>
    </lineage>
</organism>
<dbReference type="PANTHER" id="PTHR10655:SF17">
    <property type="entry name" value="LYSOPHOSPHOLIPASE-LIKE PROTEIN 1"/>
    <property type="match status" value="1"/>
</dbReference>
<dbReference type="InterPro" id="IPR003140">
    <property type="entry name" value="PLipase/COase/thioEstase"/>
</dbReference>
<evidence type="ECO:0000313" key="11">
    <source>
        <dbReference type="EMBL" id="PFH50223.1"/>
    </source>
</evidence>
<dbReference type="GO" id="GO:0006631">
    <property type="term" value="P:fatty acid metabolic process"/>
    <property type="evidence" value="ECO:0007669"/>
    <property type="project" value="UniProtKB-KW"/>
</dbReference>
<evidence type="ECO:0000259" key="10">
    <source>
        <dbReference type="Pfam" id="PF02230"/>
    </source>
</evidence>
<comment type="catalytic activity">
    <reaction evidence="9">
        <text>S-hexadecanoyl-L-cysteinyl-[protein] + H2O = L-cysteinyl-[protein] + hexadecanoate + H(+)</text>
        <dbReference type="Rhea" id="RHEA:19233"/>
        <dbReference type="Rhea" id="RHEA-COMP:10131"/>
        <dbReference type="Rhea" id="RHEA-COMP:11032"/>
        <dbReference type="ChEBI" id="CHEBI:7896"/>
        <dbReference type="ChEBI" id="CHEBI:15377"/>
        <dbReference type="ChEBI" id="CHEBI:15378"/>
        <dbReference type="ChEBI" id="CHEBI:29950"/>
        <dbReference type="ChEBI" id="CHEBI:74151"/>
        <dbReference type="EC" id="3.1.2.22"/>
    </reaction>
</comment>
<dbReference type="OrthoDB" id="2418081at2759"/>
<comment type="similarity">
    <text evidence="1">Belongs to the AB hydrolase superfamily. AB hydrolase 2 family.</text>
</comment>
<evidence type="ECO:0000256" key="9">
    <source>
        <dbReference type="ARBA" id="ARBA00047337"/>
    </source>
</evidence>
<dbReference type="Pfam" id="PF02230">
    <property type="entry name" value="Abhydrolase_2"/>
    <property type="match status" value="1"/>
</dbReference>
<protein>
    <recommendedName>
        <fullName evidence="3">Acyl-protein thioesterase 1</fullName>
        <ecNumber evidence="2">3.1.2.22</ecNumber>
    </recommendedName>
    <alternativeName>
        <fullName evidence="8">Palmitoyl-protein hydrolase</fullName>
    </alternativeName>
</protein>
<dbReference type="EC" id="3.1.2.22" evidence="2"/>
<dbReference type="EMBL" id="KZ302008">
    <property type="protein sequence ID" value="PFH50223.1"/>
    <property type="molecule type" value="Genomic_DNA"/>
</dbReference>
<evidence type="ECO:0000256" key="4">
    <source>
        <dbReference type="ARBA" id="ARBA00022487"/>
    </source>
</evidence>
<dbReference type="GO" id="GO:0052689">
    <property type="term" value="F:carboxylic ester hydrolase activity"/>
    <property type="evidence" value="ECO:0007669"/>
    <property type="project" value="UniProtKB-KW"/>
</dbReference>
<evidence type="ECO:0000256" key="8">
    <source>
        <dbReference type="ARBA" id="ARBA00031195"/>
    </source>
</evidence>
<dbReference type="PANTHER" id="PTHR10655">
    <property type="entry name" value="LYSOPHOSPHOLIPASE-RELATED"/>
    <property type="match status" value="1"/>
</dbReference>
<keyword evidence="6" id="KW-0443">Lipid metabolism</keyword>
<dbReference type="GO" id="GO:0005737">
    <property type="term" value="C:cytoplasm"/>
    <property type="evidence" value="ECO:0007669"/>
    <property type="project" value="TreeGrafter"/>
</dbReference>
<gene>
    <name evidence="11" type="ORF">AMATHDRAFT_145649</name>
</gene>
<feature type="domain" description="Phospholipase/carboxylesterase/thioesterase" evidence="10">
    <location>
        <begin position="2"/>
        <end position="173"/>
    </location>
</feature>
<dbReference type="Proteomes" id="UP000242287">
    <property type="component" value="Unassembled WGS sequence"/>
</dbReference>
<dbReference type="GO" id="GO:0008474">
    <property type="term" value="F:palmitoyl-(protein) hydrolase activity"/>
    <property type="evidence" value="ECO:0007669"/>
    <property type="project" value="UniProtKB-EC"/>
</dbReference>
<feature type="non-terminal residue" evidence="11">
    <location>
        <position position="1"/>
    </location>
</feature>
<dbReference type="STRING" id="703135.A0A2A9NRB8"/>
<evidence type="ECO:0000256" key="7">
    <source>
        <dbReference type="ARBA" id="ARBA00029392"/>
    </source>
</evidence>